<accession>A0A7X6BMF3</accession>
<proteinExistence type="predicted"/>
<dbReference type="InterPro" id="IPR023352">
    <property type="entry name" value="MAPEG-like_dom_sf"/>
</dbReference>
<keyword evidence="3 5" id="KW-1133">Transmembrane helix</keyword>
<dbReference type="EMBL" id="JAATJM010000001">
    <property type="protein sequence ID" value="NJC39919.1"/>
    <property type="molecule type" value="Genomic_DNA"/>
</dbReference>
<evidence type="ECO:0000313" key="6">
    <source>
        <dbReference type="EMBL" id="NJC39919.1"/>
    </source>
</evidence>
<evidence type="ECO:0000256" key="1">
    <source>
        <dbReference type="ARBA" id="ARBA00004370"/>
    </source>
</evidence>
<keyword evidence="7" id="KW-1185">Reference proteome</keyword>
<comment type="subcellular location">
    <subcellularLocation>
        <location evidence="1">Membrane</location>
    </subcellularLocation>
</comment>
<dbReference type="PANTHER" id="PTHR35814:SF1">
    <property type="entry name" value="GLUTATHIONE S-TRANSFERASE-RELATED"/>
    <property type="match status" value="1"/>
</dbReference>
<feature type="transmembrane region" description="Helical" evidence="5">
    <location>
        <begin position="6"/>
        <end position="26"/>
    </location>
</feature>
<evidence type="ECO:0000313" key="7">
    <source>
        <dbReference type="Proteomes" id="UP000587415"/>
    </source>
</evidence>
<gene>
    <name evidence="6" type="ORF">GGQ87_000177</name>
</gene>
<dbReference type="Proteomes" id="UP000587415">
    <property type="component" value="Unassembled WGS sequence"/>
</dbReference>
<dbReference type="Pfam" id="PF01124">
    <property type="entry name" value="MAPEG"/>
    <property type="match status" value="1"/>
</dbReference>
<feature type="transmembrane region" description="Helical" evidence="5">
    <location>
        <begin position="109"/>
        <end position="132"/>
    </location>
</feature>
<evidence type="ECO:0000256" key="4">
    <source>
        <dbReference type="ARBA" id="ARBA00023136"/>
    </source>
</evidence>
<sequence>MIDMTAAQAAALWSGLLILLLVVLSVRVVMGRQKHRVALGDGGNDDMVLRGRIFGNAAEYIPVGIGALAVLTLLGLPAYCLHAVGGVLFLGRLLHASGLTAGKPTPGRLFGMVLTYLALLAAAAMLLVHAFVGGGHS</sequence>
<keyword evidence="2 5" id="KW-0812">Transmembrane</keyword>
<dbReference type="RefSeq" id="WP_168044849.1">
    <property type="nucleotide sequence ID" value="NZ_JAATJM010000001.1"/>
</dbReference>
<evidence type="ECO:0000256" key="5">
    <source>
        <dbReference type="SAM" id="Phobius"/>
    </source>
</evidence>
<feature type="transmembrane region" description="Helical" evidence="5">
    <location>
        <begin position="60"/>
        <end position="89"/>
    </location>
</feature>
<evidence type="ECO:0008006" key="8">
    <source>
        <dbReference type="Google" id="ProtNLM"/>
    </source>
</evidence>
<dbReference type="SUPFAM" id="SSF161084">
    <property type="entry name" value="MAPEG domain-like"/>
    <property type="match status" value="1"/>
</dbReference>
<evidence type="ECO:0000256" key="3">
    <source>
        <dbReference type="ARBA" id="ARBA00022989"/>
    </source>
</evidence>
<dbReference type="GO" id="GO:0016020">
    <property type="term" value="C:membrane"/>
    <property type="evidence" value="ECO:0007669"/>
    <property type="project" value="UniProtKB-SubCell"/>
</dbReference>
<name>A0A7X6BMF3_9CAUL</name>
<dbReference type="InterPro" id="IPR001129">
    <property type="entry name" value="Membr-assoc_MAPEG"/>
</dbReference>
<organism evidence="6 7">
    <name type="scientific">Brevundimonas alba</name>
    <dbReference type="NCBI Taxonomy" id="74314"/>
    <lineage>
        <taxon>Bacteria</taxon>
        <taxon>Pseudomonadati</taxon>
        <taxon>Pseudomonadota</taxon>
        <taxon>Alphaproteobacteria</taxon>
        <taxon>Caulobacterales</taxon>
        <taxon>Caulobacteraceae</taxon>
        <taxon>Brevundimonas</taxon>
    </lineage>
</organism>
<dbReference type="PANTHER" id="PTHR35814">
    <property type="match status" value="1"/>
</dbReference>
<dbReference type="Gene3D" id="1.20.120.550">
    <property type="entry name" value="Membrane associated eicosanoid/glutathione metabolism-like domain"/>
    <property type="match status" value="1"/>
</dbReference>
<evidence type="ECO:0000256" key="2">
    <source>
        <dbReference type="ARBA" id="ARBA00022692"/>
    </source>
</evidence>
<dbReference type="AlphaFoldDB" id="A0A7X6BMF3"/>
<comment type="caution">
    <text evidence="6">The sequence shown here is derived from an EMBL/GenBank/DDBJ whole genome shotgun (WGS) entry which is preliminary data.</text>
</comment>
<protein>
    <recommendedName>
        <fullName evidence="8">Glutathione S-transferase</fullName>
    </recommendedName>
</protein>
<reference evidence="6 7" key="1">
    <citation type="submission" date="2020-03" db="EMBL/GenBank/DDBJ databases">
        <title>Genomic Encyclopedia of Type Strains, Phase IV (KMG-IV): sequencing the most valuable type-strain genomes for metagenomic binning, comparative biology and taxonomic classification.</title>
        <authorList>
            <person name="Goeker M."/>
        </authorList>
    </citation>
    <scope>NUCLEOTIDE SEQUENCE [LARGE SCALE GENOMIC DNA]</scope>
    <source>
        <strain evidence="6 7">DSM 4736</strain>
    </source>
</reference>
<keyword evidence="4 5" id="KW-0472">Membrane</keyword>